<evidence type="ECO:0000259" key="2">
    <source>
        <dbReference type="PROSITE" id="PS51832"/>
    </source>
</evidence>
<keyword evidence="1" id="KW-0812">Transmembrane</keyword>
<proteinExistence type="predicted"/>
<keyword evidence="4" id="KW-1185">Reference proteome</keyword>
<sequence>MRKIWFKDNQNLLIRWLFVLFGIVINLLPAFFTNLSGVPLFLDTIGTVVVSCVAGILPGIFTAVLTNALCSIYSDASMYFAIVNIFIAMLSALYIERYAYRSFLYKVLFALAAGIMSGGVGTYIQWHLFLSPENILVSDSIERITRATGFSHATTFLVVNTVINIFDKGLSIGIALNIINFIPEKFKEKFIYAGWKQRPLSNEEMIAIRAWSRDAKHSMRVRLTMLLLGVSVLVIIMMSIIGMRMYFNRALEEKKEIATSAAKFAASVVDPNKIDRYIRYGENAPGYKATEELLYKIRDNAVGVAYLYIVKIEGEDMIFVFDLDARSDHENFGYEGDEVGIAPGERIRLDEEFLCYVDDFKEGKVIPPTESDNSYSWIVTSFYPVYDSDGNCVCYAGADASVEYVAEYLMEFMWRVLLIMVSIIITILAHGMWTMGRYLVYPISRIGLGVERFIKAGDNQVEIDKAVRDLRKIDVHTGDEVEMLYQSICNIALNQAEQIRSIRHFTENTTKMQDGLIVTMADLVENRDESSGAHIQKTSAYVKIIAEGLKKKGYYPGKVNDKFISAVVRSAPLHDIGKINVPDSILNKTGKLTPEEEEIKKTHTTAGKKIMENAITTVAGENYLKEARNMAAYHHERWDGTGYPEGLHGEVIPLSARIMAVADQFDVLTSGQSDGIKHSFDETIALIKERAGSEFDPKCVEVFVDSLPEVKVIYRKYNKEHG</sequence>
<feature type="transmembrane region" description="Helical" evidence="1">
    <location>
        <begin position="107"/>
        <end position="126"/>
    </location>
</feature>
<accession>A0A1M6BCA6</accession>
<dbReference type="OrthoDB" id="9804747at2"/>
<dbReference type="AlphaFoldDB" id="A0A1M6BCA6"/>
<dbReference type="Pfam" id="PF13487">
    <property type="entry name" value="HD_5"/>
    <property type="match status" value="1"/>
</dbReference>
<feature type="domain" description="HD-GYP" evidence="2">
    <location>
        <begin position="509"/>
        <end position="719"/>
    </location>
</feature>
<dbReference type="PANTHER" id="PTHR45228">
    <property type="entry name" value="CYCLIC DI-GMP PHOSPHODIESTERASE TM_0186-RELATED"/>
    <property type="match status" value="1"/>
</dbReference>
<gene>
    <name evidence="3" type="ORF">SAMN02745725_00411</name>
</gene>
<keyword evidence="1" id="KW-1133">Transmembrane helix</keyword>
<dbReference type="EMBL" id="FQYQ01000002">
    <property type="protein sequence ID" value="SHI46336.1"/>
    <property type="molecule type" value="Genomic_DNA"/>
</dbReference>
<dbReference type="RefSeq" id="WP_072912019.1">
    <property type="nucleotide sequence ID" value="NZ_FQYQ01000002.1"/>
</dbReference>
<feature type="transmembrane region" description="Helical" evidence="1">
    <location>
        <begin position="77"/>
        <end position="95"/>
    </location>
</feature>
<reference evidence="3 4" key="1">
    <citation type="submission" date="2016-11" db="EMBL/GenBank/DDBJ databases">
        <authorList>
            <person name="Jaros S."/>
            <person name="Januszkiewicz K."/>
            <person name="Wedrychowicz H."/>
        </authorList>
    </citation>
    <scope>NUCLEOTIDE SEQUENCE [LARGE SCALE GENOMIC DNA]</scope>
    <source>
        <strain evidence="3 4">DSM 14809</strain>
    </source>
</reference>
<dbReference type="Gene3D" id="1.10.3210.10">
    <property type="entry name" value="Hypothetical protein af1432"/>
    <property type="match status" value="1"/>
</dbReference>
<dbReference type="CDD" id="cd00077">
    <property type="entry name" value="HDc"/>
    <property type="match status" value="1"/>
</dbReference>
<dbReference type="InterPro" id="IPR037522">
    <property type="entry name" value="HD_GYP_dom"/>
</dbReference>
<feature type="transmembrane region" description="Helical" evidence="1">
    <location>
        <begin position="412"/>
        <end position="433"/>
    </location>
</feature>
<name>A0A1M6BCA6_PSEXY</name>
<dbReference type="SUPFAM" id="SSF109604">
    <property type="entry name" value="HD-domain/PDEase-like"/>
    <property type="match status" value="1"/>
</dbReference>
<organism evidence="3 4">
    <name type="scientific">Pseudobutyrivibrio xylanivorans DSM 14809</name>
    <dbReference type="NCBI Taxonomy" id="1123012"/>
    <lineage>
        <taxon>Bacteria</taxon>
        <taxon>Bacillati</taxon>
        <taxon>Bacillota</taxon>
        <taxon>Clostridia</taxon>
        <taxon>Lachnospirales</taxon>
        <taxon>Lachnospiraceae</taxon>
        <taxon>Pseudobutyrivibrio</taxon>
    </lineage>
</organism>
<feature type="transmembrane region" description="Helical" evidence="1">
    <location>
        <begin position="44"/>
        <end position="65"/>
    </location>
</feature>
<dbReference type="Proteomes" id="UP000184185">
    <property type="component" value="Unassembled WGS sequence"/>
</dbReference>
<keyword evidence="1" id="KW-0472">Membrane</keyword>
<dbReference type="SMART" id="SM00471">
    <property type="entry name" value="HDc"/>
    <property type="match status" value="1"/>
</dbReference>
<evidence type="ECO:0000256" key="1">
    <source>
        <dbReference type="SAM" id="Phobius"/>
    </source>
</evidence>
<feature type="transmembrane region" description="Helical" evidence="1">
    <location>
        <begin position="223"/>
        <end position="247"/>
    </location>
</feature>
<dbReference type="PROSITE" id="PS51832">
    <property type="entry name" value="HD_GYP"/>
    <property type="match status" value="1"/>
</dbReference>
<protein>
    <submittedName>
        <fullName evidence="3">HD domain-containing protein</fullName>
    </submittedName>
</protein>
<dbReference type="InterPro" id="IPR052020">
    <property type="entry name" value="Cyclic_di-GMP/3'3'-cGAMP_PDE"/>
</dbReference>
<dbReference type="STRING" id="185007.SAMN02910350_00843"/>
<evidence type="ECO:0000313" key="3">
    <source>
        <dbReference type="EMBL" id="SHI46336.1"/>
    </source>
</evidence>
<evidence type="ECO:0000313" key="4">
    <source>
        <dbReference type="Proteomes" id="UP000184185"/>
    </source>
</evidence>
<dbReference type="InterPro" id="IPR003607">
    <property type="entry name" value="HD/PDEase_dom"/>
</dbReference>
<feature type="transmembrane region" description="Helical" evidence="1">
    <location>
        <begin position="12"/>
        <end position="32"/>
    </location>
</feature>